<gene>
    <name evidence="8" type="ORF">NBRC116591_24890</name>
</gene>
<dbReference type="InterPro" id="IPR004846">
    <property type="entry name" value="T2SS/T3SS_dom"/>
</dbReference>
<keyword evidence="3" id="KW-0472">Membrane</keyword>
<feature type="compositionally biased region" description="Low complexity" evidence="5">
    <location>
        <begin position="179"/>
        <end position="197"/>
    </location>
</feature>
<sequence>MNRTFYSTILVVLLAFSTIAFSTIAFSTAAFSKEQRLGTVEFKDADVGDAVRVISEMAQVNIVATEAAKTEKVSIYLKDTTVEGVIDGICRVSGLWYRRDKEHNIYYILTEDEFNREIVVQKDFITKIYELKHQNVSDAANAIESLYGDRVELTEPSENASYELEGDIGGGEGAGVGGNRNNATNRNNNNRNNRNNRVQIVGGNNARDQDAVEVRRDFFDGNQLNSGESVNISESQLIQSRVRQEPPIFVTWNYLHNLLLIRTSDASVISDINKLIKSIDRPAQQVLLEVKILRANLGQEERSIFDYAYQQGQIQTGQDGDGDPIFAPRRLLNLGNFPVEGGAFLAQLTGSELSATIEWLHTQNRINLVAQPNVISANNKEARLTIGEDRVIVTGATTDIITNESTTIVNIDLETDTRIIGTELSIWPRINDDKTVTLDIEQSSTTLNEGVTNLPVSSGLGTVTNVAIDSVTESTIELTAVARHGATIAVGGMIETETQEIKEKVPLLGDIPALGKLFRRDLDNDTRSELIVLITPWISENALTAHEVNQKRITQWTNNKDLNHHLETPETDKNEATPWPNALKTRAVGAIKYSAQRLQQLQTNSEIELPKCSTEFNFGQARFTDWKINEWVTVDAVGHCQNNDLYLTHAIVKNESNHIQQLRPILFNQGWIASSGESATLKPKGKATLFLVSSQPPEWILEKSSELFFYGEGSITH</sequence>
<dbReference type="InterPro" id="IPR001775">
    <property type="entry name" value="GspD/PilQ"/>
</dbReference>
<evidence type="ECO:0000259" key="7">
    <source>
        <dbReference type="Pfam" id="PF00263"/>
    </source>
</evidence>
<dbReference type="RefSeq" id="WP_353303420.1">
    <property type="nucleotide sequence ID" value="NZ_BAABWN010000007.1"/>
</dbReference>
<comment type="caution">
    <text evidence="8">The sequence shown here is derived from an EMBL/GenBank/DDBJ whole genome shotgun (WGS) entry which is preliminary data.</text>
</comment>
<name>A0ABQ0AAJ3_9GAMM</name>
<feature type="chain" id="PRO_5046812791" description="Type II/III secretion system secretin-like domain-containing protein" evidence="6">
    <location>
        <begin position="23"/>
        <end position="717"/>
    </location>
</feature>
<evidence type="ECO:0000313" key="8">
    <source>
        <dbReference type="EMBL" id="GAA6168678.1"/>
    </source>
</evidence>
<comment type="subcellular location">
    <subcellularLocation>
        <location evidence="1">Membrane</location>
    </subcellularLocation>
</comment>
<dbReference type="PRINTS" id="PR00811">
    <property type="entry name" value="BCTERIALGSPD"/>
</dbReference>
<keyword evidence="9" id="KW-1185">Reference proteome</keyword>
<evidence type="ECO:0000256" key="6">
    <source>
        <dbReference type="SAM" id="SignalP"/>
    </source>
</evidence>
<dbReference type="Proteomes" id="UP001465153">
    <property type="component" value="Unassembled WGS sequence"/>
</dbReference>
<accession>A0ABQ0AAJ3</accession>
<feature type="signal peptide" evidence="6">
    <location>
        <begin position="1"/>
        <end position="22"/>
    </location>
</feature>
<comment type="similarity">
    <text evidence="4">Belongs to the bacterial secretin family.</text>
</comment>
<evidence type="ECO:0000256" key="2">
    <source>
        <dbReference type="ARBA" id="ARBA00022729"/>
    </source>
</evidence>
<evidence type="ECO:0000256" key="3">
    <source>
        <dbReference type="ARBA" id="ARBA00023136"/>
    </source>
</evidence>
<evidence type="ECO:0000256" key="1">
    <source>
        <dbReference type="ARBA" id="ARBA00004370"/>
    </source>
</evidence>
<keyword evidence="2 6" id="KW-0732">Signal</keyword>
<reference evidence="8 9" key="1">
    <citation type="submission" date="2024-04" db="EMBL/GenBank/DDBJ databases">
        <title>Draft genome sequence of Sessilibacter corallicola NBRC 116591.</title>
        <authorList>
            <person name="Miyakawa T."/>
            <person name="Kusuya Y."/>
            <person name="Miura T."/>
        </authorList>
    </citation>
    <scope>NUCLEOTIDE SEQUENCE [LARGE SCALE GENOMIC DNA]</scope>
    <source>
        <strain evidence="8 9">KU-00831-HH</strain>
    </source>
</reference>
<proteinExistence type="inferred from homology"/>
<dbReference type="InterPro" id="IPR050810">
    <property type="entry name" value="Bact_Secretion_Sys_Channel"/>
</dbReference>
<evidence type="ECO:0000256" key="4">
    <source>
        <dbReference type="RuleBase" id="RU004003"/>
    </source>
</evidence>
<feature type="region of interest" description="Disordered" evidence="5">
    <location>
        <begin position="171"/>
        <end position="197"/>
    </location>
</feature>
<dbReference type="EMBL" id="BAABWN010000007">
    <property type="protein sequence ID" value="GAA6168678.1"/>
    <property type="molecule type" value="Genomic_DNA"/>
</dbReference>
<dbReference type="InterPro" id="IPR038591">
    <property type="entry name" value="NolW-like_sf"/>
</dbReference>
<evidence type="ECO:0000313" key="9">
    <source>
        <dbReference type="Proteomes" id="UP001465153"/>
    </source>
</evidence>
<organism evidence="8 9">
    <name type="scientific">Sessilibacter corallicola</name>
    <dbReference type="NCBI Taxonomy" id="2904075"/>
    <lineage>
        <taxon>Bacteria</taxon>
        <taxon>Pseudomonadati</taxon>
        <taxon>Pseudomonadota</taxon>
        <taxon>Gammaproteobacteria</taxon>
        <taxon>Cellvibrionales</taxon>
        <taxon>Cellvibrionaceae</taxon>
        <taxon>Sessilibacter</taxon>
    </lineage>
</organism>
<feature type="domain" description="Type II/III secretion system secretin-like" evidence="7">
    <location>
        <begin position="360"/>
        <end position="538"/>
    </location>
</feature>
<dbReference type="Pfam" id="PF00263">
    <property type="entry name" value="Secretin"/>
    <property type="match status" value="1"/>
</dbReference>
<dbReference type="PANTHER" id="PTHR30332:SF24">
    <property type="entry name" value="SECRETIN GSPD-RELATED"/>
    <property type="match status" value="1"/>
</dbReference>
<protein>
    <recommendedName>
        <fullName evidence="7">Type II/III secretion system secretin-like domain-containing protein</fullName>
    </recommendedName>
</protein>
<dbReference type="Gene3D" id="3.30.1370.120">
    <property type="match status" value="1"/>
</dbReference>
<evidence type="ECO:0000256" key="5">
    <source>
        <dbReference type="SAM" id="MobiDB-lite"/>
    </source>
</evidence>
<dbReference type="PANTHER" id="PTHR30332">
    <property type="entry name" value="PROBABLE GENERAL SECRETION PATHWAY PROTEIN D"/>
    <property type="match status" value="1"/>
</dbReference>